<name>A0A151ID10_9HYME</name>
<keyword evidence="4" id="KW-1185">Reference proteome</keyword>
<organism evidence="3 4">
    <name type="scientific">Cyphomyrmex costatus</name>
    <dbReference type="NCBI Taxonomy" id="456900"/>
    <lineage>
        <taxon>Eukaryota</taxon>
        <taxon>Metazoa</taxon>
        <taxon>Ecdysozoa</taxon>
        <taxon>Arthropoda</taxon>
        <taxon>Hexapoda</taxon>
        <taxon>Insecta</taxon>
        <taxon>Pterygota</taxon>
        <taxon>Neoptera</taxon>
        <taxon>Endopterygota</taxon>
        <taxon>Hymenoptera</taxon>
        <taxon>Apocrita</taxon>
        <taxon>Aculeata</taxon>
        <taxon>Formicoidea</taxon>
        <taxon>Formicidae</taxon>
        <taxon>Myrmicinae</taxon>
        <taxon>Cyphomyrmex</taxon>
    </lineage>
</organism>
<dbReference type="STRING" id="456900.A0A151ID10"/>
<dbReference type="AlphaFoldDB" id="A0A151ID10"/>
<evidence type="ECO:0000256" key="1">
    <source>
        <dbReference type="SAM" id="MobiDB-lite"/>
    </source>
</evidence>
<sequence length="590" mass="68467">MYDGYTLDTENDDKSTFDNENNNNGLTTYTFAINPANFTNNLRKLAIDNNLTHAALNKILELIHPAYPFLPCTARNLLRTPRKLETISFDNGEMYYFGVEKCLTHKLQSGQLNKEILTINLIINIDGLPLFKSSRTELWPILGRSDDLVDSRPFMIACFCGEGKPVNLEKYLKLFIEEMISLRKNGFHYDAKIYYVEIECFAADAPARAMLKMIKGHTSMYGCERTNYDYLDETTNDNNHIKGKSPLLALNIDLVKQFILDPMHIIYLGIMKRMLVKYWVEGGRHCKLSRQNLTAIDYNIRKIRPFITSDFCRKPRALINLKNFKATEFRFIVLYSGVIIFYNILDNVKHRHFLLLHVAITILCSAPLIETYLHVAEESIRKFVLKAPGIYGEDFVVYNVHSLLHLCADVQMYGPIERYGCFPFENYLQSLKRRIRSKKLSLQQVCNRIAEEEDIDIEIKSSVTPVYIPKQLYFPNPNITDHFMCEKLIYKDLKISIKLPDNTVKVDNKIYVIKEIIFIEGTYKCVGVTFKYVNNLYRYPIHSSRLGIYYVKSIDINTSTTFLIDEISHKCLRLPFKDGFAVFPIIHHVA</sequence>
<feature type="region of interest" description="Disordered" evidence="1">
    <location>
        <begin position="1"/>
        <end position="21"/>
    </location>
</feature>
<evidence type="ECO:0000313" key="4">
    <source>
        <dbReference type="Proteomes" id="UP000078542"/>
    </source>
</evidence>
<evidence type="ECO:0000313" key="3">
    <source>
        <dbReference type="EMBL" id="KYM97838.1"/>
    </source>
</evidence>
<proteinExistence type="predicted"/>
<dbReference type="PANTHER" id="PTHR33053:SF9">
    <property type="entry name" value="AGAP000105-PA"/>
    <property type="match status" value="1"/>
</dbReference>
<keyword evidence="2" id="KW-0472">Membrane</keyword>
<accession>A0A151ID10</accession>
<keyword evidence="2" id="KW-1133">Transmembrane helix</keyword>
<feature type="transmembrane region" description="Helical" evidence="2">
    <location>
        <begin position="329"/>
        <end position="345"/>
    </location>
</feature>
<dbReference type="PANTHER" id="PTHR33053">
    <property type="entry name" value="PROTEIN, PUTATIVE-RELATED"/>
    <property type="match status" value="1"/>
</dbReference>
<evidence type="ECO:0008006" key="5">
    <source>
        <dbReference type="Google" id="ProtNLM"/>
    </source>
</evidence>
<reference evidence="3 4" key="1">
    <citation type="submission" date="2016-03" db="EMBL/GenBank/DDBJ databases">
        <title>Cyphomyrmex costatus WGS genome.</title>
        <authorList>
            <person name="Nygaard S."/>
            <person name="Hu H."/>
            <person name="Boomsma J."/>
            <person name="Zhang G."/>
        </authorList>
    </citation>
    <scope>NUCLEOTIDE SEQUENCE [LARGE SCALE GENOMIC DNA]</scope>
    <source>
        <strain evidence="3">MS0001</strain>
        <tissue evidence="3">Whole body</tissue>
    </source>
</reference>
<protein>
    <recommendedName>
        <fullName evidence="5">DUF4218 domain-containing protein</fullName>
    </recommendedName>
</protein>
<keyword evidence="2" id="KW-0812">Transmembrane</keyword>
<dbReference type="EMBL" id="KQ978030">
    <property type="protein sequence ID" value="KYM97838.1"/>
    <property type="molecule type" value="Genomic_DNA"/>
</dbReference>
<evidence type="ECO:0000256" key="2">
    <source>
        <dbReference type="SAM" id="Phobius"/>
    </source>
</evidence>
<gene>
    <name evidence="3" type="ORF">ALC62_11463</name>
</gene>
<feature type="transmembrane region" description="Helical" evidence="2">
    <location>
        <begin position="352"/>
        <end position="373"/>
    </location>
</feature>
<dbReference type="Proteomes" id="UP000078542">
    <property type="component" value="Unassembled WGS sequence"/>
</dbReference>